<keyword evidence="8" id="KW-1185">Reference proteome</keyword>
<reference evidence="8" key="1">
    <citation type="submission" date="2017-08" db="EMBL/GenBank/DDBJ databases">
        <title>Direct submision.</title>
        <authorList>
            <person name="Kim S.-J."/>
            <person name="Rhee S.-K."/>
        </authorList>
    </citation>
    <scope>NUCLEOTIDE SEQUENCE [LARGE SCALE GENOMIC DNA]</scope>
    <source>
        <strain evidence="8">GI5</strain>
    </source>
</reference>
<comment type="subcellular location">
    <subcellularLocation>
        <location evidence="1">Membrane</location>
        <topology evidence="1">Multi-pass membrane protein</topology>
    </subcellularLocation>
</comment>
<feature type="transmembrane region" description="Helical" evidence="5">
    <location>
        <begin position="71"/>
        <end position="91"/>
    </location>
</feature>
<dbReference type="Pfam" id="PF00892">
    <property type="entry name" value="EamA"/>
    <property type="match status" value="2"/>
</dbReference>
<evidence type="ECO:0000313" key="8">
    <source>
        <dbReference type="Proteomes" id="UP000235116"/>
    </source>
</evidence>
<dbReference type="InterPro" id="IPR037185">
    <property type="entry name" value="EmrE-like"/>
</dbReference>
<dbReference type="InterPro" id="IPR000620">
    <property type="entry name" value="EamA_dom"/>
</dbReference>
<dbReference type="SUPFAM" id="SSF103481">
    <property type="entry name" value="Multidrug resistance efflux transporter EmrE"/>
    <property type="match status" value="2"/>
</dbReference>
<dbReference type="EMBL" id="CP022684">
    <property type="protein sequence ID" value="AUM14311.1"/>
    <property type="molecule type" value="Genomic_DNA"/>
</dbReference>
<dbReference type="Proteomes" id="UP000235116">
    <property type="component" value="Chromosome"/>
</dbReference>
<dbReference type="GO" id="GO:0016020">
    <property type="term" value="C:membrane"/>
    <property type="evidence" value="ECO:0007669"/>
    <property type="project" value="UniProtKB-SubCell"/>
</dbReference>
<evidence type="ECO:0000256" key="2">
    <source>
        <dbReference type="ARBA" id="ARBA00022692"/>
    </source>
</evidence>
<feature type="transmembrane region" description="Helical" evidence="5">
    <location>
        <begin position="123"/>
        <end position="142"/>
    </location>
</feature>
<dbReference type="KEGG" id="kak:Kalk_18605"/>
<evidence type="ECO:0000259" key="6">
    <source>
        <dbReference type="Pfam" id="PF00892"/>
    </source>
</evidence>
<name>A0A2K9LQA5_9GAMM</name>
<feature type="transmembrane region" description="Helical" evidence="5">
    <location>
        <begin position="235"/>
        <end position="254"/>
    </location>
</feature>
<accession>A0A2K9LQA5</accession>
<evidence type="ECO:0000256" key="5">
    <source>
        <dbReference type="SAM" id="Phobius"/>
    </source>
</evidence>
<feature type="transmembrane region" description="Helical" evidence="5">
    <location>
        <begin position="178"/>
        <end position="196"/>
    </location>
</feature>
<sequence>MSDDLRKGAIFLLTGELMLSVMAALIKHLSGDVSHEMLVFARNVFGLLFLLPIVYHQGWRNLKTQRFSQHLVRSVVGVCAMYGYFYVITHLPLAEAALVKLSSPFFLPLIALIWLGEKISHKTLWAIIIGFIGVVFVLRPGSDTFQPVALVGILAAALASLAKVTIRNMAETEPSYRIVFYFGFLATLVSAIPLLWRWETPSLQVLPWLAAIGLAGTIGQLLMTKAYQIANPGKVGPYTYSAVIYAALLGWVFWNEVIVITTLIGSALIIGAGILNMKSR</sequence>
<dbReference type="OrthoDB" id="148351at2"/>
<keyword evidence="2 5" id="KW-0812">Transmembrane</keyword>
<protein>
    <submittedName>
        <fullName evidence="7">EamA family transporter</fullName>
    </submittedName>
</protein>
<gene>
    <name evidence="7" type="ORF">Kalk_18605</name>
</gene>
<keyword evidence="3 5" id="KW-1133">Transmembrane helix</keyword>
<proteinExistence type="predicted"/>
<feature type="transmembrane region" description="Helical" evidence="5">
    <location>
        <begin position="148"/>
        <end position="166"/>
    </location>
</feature>
<feature type="domain" description="EamA" evidence="6">
    <location>
        <begin position="149"/>
        <end position="274"/>
    </location>
</feature>
<dbReference type="PANTHER" id="PTHR22911:SF6">
    <property type="entry name" value="SOLUTE CARRIER FAMILY 35 MEMBER G1"/>
    <property type="match status" value="1"/>
</dbReference>
<feature type="transmembrane region" description="Helical" evidence="5">
    <location>
        <begin position="260"/>
        <end position="277"/>
    </location>
</feature>
<evidence type="ECO:0000313" key="7">
    <source>
        <dbReference type="EMBL" id="AUM14311.1"/>
    </source>
</evidence>
<evidence type="ECO:0000256" key="3">
    <source>
        <dbReference type="ARBA" id="ARBA00022989"/>
    </source>
</evidence>
<dbReference type="PANTHER" id="PTHR22911">
    <property type="entry name" value="ACYL-MALONYL CONDENSING ENZYME-RELATED"/>
    <property type="match status" value="1"/>
</dbReference>
<feature type="transmembrane region" description="Helical" evidence="5">
    <location>
        <begin position="202"/>
        <end position="223"/>
    </location>
</feature>
<dbReference type="RefSeq" id="WP_101895685.1">
    <property type="nucleotide sequence ID" value="NZ_CP022684.1"/>
</dbReference>
<evidence type="ECO:0000256" key="4">
    <source>
        <dbReference type="ARBA" id="ARBA00023136"/>
    </source>
</evidence>
<dbReference type="AlphaFoldDB" id="A0A2K9LQA5"/>
<feature type="domain" description="EamA" evidence="6">
    <location>
        <begin position="7"/>
        <end position="138"/>
    </location>
</feature>
<evidence type="ECO:0000256" key="1">
    <source>
        <dbReference type="ARBA" id="ARBA00004141"/>
    </source>
</evidence>
<feature type="transmembrane region" description="Helical" evidence="5">
    <location>
        <begin position="97"/>
        <end position="116"/>
    </location>
</feature>
<keyword evidence="4 5" id="KW-0472">Membrane</keyword>
<feature type="transmembrane region" description="Helical" evidence="5">
    <location>
        <begin position="39"/>
        <end position="59"/>
    </location>
</feature>
<organism evidence="7 8">
    <name type="scientific">Ketobacter alkanivorans</name>
    <dbReference type="NCBI Taxonomy" id="1917421"/>
    <lineage>
        <taxon>Bacteria</taxon>
        <taxon>Pseudomonadati</taxon>
        <taxon>Pseudomonadota</taxon>
        <taxon>Gammaproteobacteria</taxon>
        <taxon>Pseudomonadales</taxon>
        <taxon>Ketobacteraceae</taxon>
        <taxon>Ketobacter</taxon>
    </lineage>
</organism>